<keyword evidence="2" id="KW-1185">Reference proteome</keyword>
<keyword evidence="1" id="KW-0808">Transferase</keyword>
<evidence type="ECO:0000313" key="2">
    <source>
        <dbReference type="Proteomes" id="UP000569914"/>
    </source>
</evidence>
<name>A0A7Y9IA80_9ACTN</name>
<accession>A0A7Y9IA80</accession>
<dbReference type="AlphaFoldDB" id="A0A7Y9IA80"/>
<comment type="caution">
    <text evidence="1">The sequence shown here is derived from an EMBL/GenBank/DDBJ whole genome shotgun (WGS) entry which is preliminary data.</text>
</comment>
<gene>
    <name evidence="1" type="ORF">BKA15_004326</name>
</gene>
<dbReference type="EMBL" id="JACCBU010000001">
    <property type="protein sequence ID" value="NYE72997.1"/>
    <property type="molecule type" value="Genomic_DNA"/>
</dbReference>
<proteinExistence type="predicted"/>
<protein>
    <submittedName>
        <fullName evidence="1">Glycosyltransferase involved in cell wall biosynthesis</fullName>
    </submittedName>
</protein>
<reference evidence="1 2" key="1">
    <citation type="submission" date="2020-07" db="EMBL/GenBank/DDBJ databases">
        <title>Sequencing the genomes of 1000 actinobacteria strains.</title>
        <authorList>
            <person name="Klenk H.-P."/>
        </authorList>
    </citation>
    <scope>NUCLEOTIDE SEQUENCE [LARGE SCALE GENOMIC DNA]</scope>
    <source>
        <strain evidence="1 2">DSM 22083</strain>
    </source>
</reference>
<dbReference type="Proteomes" id="UP000569914">
    <property type="component" value="Unassembled WGS sequence"/>
</dbReference>
<dbReference type="SUPFAM" id="SSF53756">
    <property type="entry name" value="UDP-Glycosyltransferase/glycogen phosphorylase"/>
    <property type="match status" value="1"/>
</dbReference>
<dbReference type="GO" id="GO:0016740">
    <property type="term" value="F:transferase activity"/>
    <property type="evidence" value="ECO:0007669"/>
    <property type="project" value="UniProtKB-KW"/>
</dbReference>
<sequence>MPRLTVLQSFPTPRPTTNPYLIMLAERLERTGQVRVLTFGYRTALLGRYDVFQVHWPEILLHGSSPLKKLARQLLAFAFMIRLAITRTPVVRTVHNVERPEGLTRLDHRLLDLMDRLTTLRIRLNRHTPVPAGAPSMIIPHGHYRDWFAGHATESLVPGRIGYVGLIRRYKGVERLLETFAGTDADVTLMIGGQPSTAELAEAITAAAAADARITVVPRFLDDAELVSIVTGSELIVLPYRLMHNSGGTLAALSLNRPVLVPDNEVNRDLADETGPGWVHLFDGELRAEDLITTLDRVRQPRTAEPRLVGRDWPELAAAHLAGYRQAIAIRRAGG</sequence>
<evidence type="ECO:0000313" key="1">
    <source>
        <dbReference type="EMBL" id="NYE72997.1"/>
    </source>
</evidence>
<organism evidence="1 2">
    <name type="scientific">Microlunatus parietis</name>
    <dbReference type="NCBI Taxonomy" id="682979"/>
    <lineage>
        <taxon>Bacteria</taxon>
        <taxon>Bacillati</taxon>
        <taxon>Actinomycetota</taxon>
        <taxon>Actinomycetes</taxon>
        <taxon>Propionibacteriales</taxon>
        <taxon>Propionibacteriaceae</taxon>
        <taxon>Microlunatus</taxon>
    </lineage>
</organism>
<dbReference type="RefSeq" id="WP_179754176.1">
    <property type="nucleotide sequence ID" value="NZ_JACCBU010000001.1"/>
</dbReference>
<dbReference type="Gene3D" id="3.40.50.2000">
    <property type="entry name" value="Glycogen Phosphorylase B"/>
    <property type="match status" value="1"/>
</dbReference>